<feature type="transmembrane region" description="Helical" evidence="7">
    <location>
        <begin position="268"/>
        <end position="289"/>
    </location>
</feature>
<proteinExistence type="inferred from homology"/>
<dbReference type="EMBL" id="VIGC01000015">
    <property type="protein sequence ID" value="TQE95300.1"/>
    <property type="molecule type" value="Genomic_DNA"/>
</dbReference>
<gene>
    <name evidence="9" type="ORF">FKZ61_13090</name>
</gene>
<evidence type="ECO:0000256" key="6">
    <source>
        <dbReference type="ARBA" id="ARBA00023136"/>
    </source>
</evidence>
<dbReference type="Pfam" id="PF00528">
    <property type="entry name" value="BPD_transp_1"/>
    <property type="match status" value="1"/>
</dbReference>
<name>A0A540VEV8_9CHLR</name>
<evidence type="ECO:0000256" key="3">
    <source>
        <dbReference type="ARBA" id="ARBA00022475"/>
    </source>
</evidence>
<keyword evidence="5 7" id="KW-1133">Transmembrane helix</keyword>
<comment type="similarity">
    <text evidence="7">Belongs to the binding-protein-dependent transport system permease family.</text>
</comment>
<accession>A0A540VEV8</accession>
<dbReference type="Proteomes" id="UP000317371">
    <property type="component" value="Unassembled WGS sequence"/>
</dbReference>
<dbReference type="CDD" id="cd06261">
    <property type="entry name" value="TM_PBP2"/>
    <property type="match status" value="1"/>
</dbReference>
<dbReference type="GO" id="GO:0005886">
    <property type="term" value="C:plasma membrane"/>
    <property type="evidence" value="ECO:0007669"/>
    <property type="project" value="UniProtKB-SubCell"/>
</dbReference>
<keyword evidence="2 7" id="KW-0813">Transport</keyword>
<comment type="caution">
    <text evidence="9">The sequence shown here is derived from an EMBL/GenBank/DDBJ whole genome shotgun (WGS) entry which is preliminary data.</text>
</comment>
<dbReference type="PROSITE" id="PS50928">
    <property type="entry name" value="ABC_TM1"/>
    <property type="match status" value="1"/>
</dbReference>
<dbReference type="RefSeq" id="WP_141610578.1">
    <property type="nucleotide sequence ID" value="NZ_VIGC02000015.1"/>
</dbReference>
<keyword evidence="4 7" id="KW-0812">Transmembrane</keyword>
<dbReference type="PANTHER" id="PTHR43744">
    <property type="entry name" value="ABC TRANSPORTER PERMEASE PROTEIN MG189-RELATED-RELATED"/>
    <property type="match status" value="1"/>
</dbReference>
<evidence type="ECO:0000256" key="5">
    <source>
        <dbReference type="ARBA" id="ARBA00022989"/>
    </source>
</evidence>
<feature type="transmembrane region" description="Helical" evidence="7">
    <location>
        <begin position="167"/>
        <end position="187"/>
    </location>
</feature>
<dbReference type="GO" id="GO:0055085">
    <property type="term" value="P:transmembrane transport"/>
    <property type="evidence" value="ECO:0007669"/>
    <property type="project" value="InterPro"/>
</dbReference>
<keyword evidence="6 7" id="KW-0472">Membrane</keyword>
<evidence type="ECO:0000313" key="10">
    <source>
        <dbReference type="Proteomes" id="UP000317371"/>
    </source>
</evidence>
<evidence type="ECO:0000256" key="7">
    <source>
        <dbReference type="RuleBase" id="RU363032"/>
    </source>
</evidence>
<evidence type="ECO:0000256" key="2">
    <source>
        <dbReference type="ARBA" id="ARBA00022448"/>
    </source>
</evidence>
<evidence type="ECO:0000259" key="8">
    <source>
        <dbReference type="PROSITE" id="PS50928"/>
    </source>
</evidence>
<dbReference type="AlphaFoldDB" id="A0A540VEV8"/>
<protein>
    <submittedName>
        <fullName evidence="9">Carbohydrate ABC transporter permease</fullName>
    </submittedName>
</protein>
<keyword evidence="3" id="KW-1003">Cell membrane</keyword>
<feature type="transmembrane region" description="Helical" evidence="7">
    <location>
        <begin position="95"/>
        <end position="119"/>
    </location>
</feature>
<feature type="transmembrane region" description="Helical" evidence="7">
    <location>
        <begin position="131"/>
        <end position="155"/>
    </location>
</feature>
<evidence type="ECO:0000256" key="4">
    <source>
        <dbReference type="ARBA" id="ARBA00022692"/>
    </source>
</evidence>
<comment type="subcellular location">
    <subcellularLocation>
        <location evidence="1 7">Cell membrane</location>
        <topology evidence="1 7">Multi-pass membrane protein</topology>
    </subcellularLocation>
</comment>
<dbReference type="Gene3D" id="1.10.3720.10">
    <property type="entry name" value="MetI-like"/>
    <property type="match status" value="1"/>
</dbReference>
<dbReference type="OrthoDB" id="266229at2"/>
<dbReference type="InterPro" id="IPR000515">
    <property type="entry name" value="MetI-like"/>
</dbReference>
<evidence type="ECO:0000313" key="9">
    <source>
        <dbReference type="EMBL" id="TQE95300.1"/>
    </source>
</evidence>
<dbReference type="InterPro" id="IPR035906">
    <property type="entry name" value="MetI-like_sf"/>
</dbReference>
<feature type="transmembrane region" description="Helical" evidence="7">
    <location>
        <begin position="33"/>
        <end position="56"/>
    </location>
</feature>
<feature type="domain" description="ABC transmembrane type-1" evidence="8">
    <location>
        <begin position="96"/>
        <end position="289"/>
    </location>
</feature>
<evidence type="ECO:0000256" key="1">
    <source>
        <dbReference type="ARBA" id="ARBA00004651"/>
    </source>
</evidence>
<sequence>MVSQEQTISSQQTAAAVGRRRISLRRRLRESGLALMIHLILIPMAVLFLLPLAWMLSTSLKDASGVFAFPPQWIPDLIRWENYGLAMSVLPFGRFFMNTSIITFTAMFGQLLSCSLVAFAFARLRWSGRHVLFIIVLSTMMLPNQVTLIPTFLLFRQLGWLDTFLPMIVPAFFGGGPFLIFLMRQFFMTLPTELDDAARIDGCNTFGIYWRIILPLAKPVMIAAAIFSFESHWNDFFRPLIYLQSREKFTLSLGLHAFNSDYGRGTDWHLLMAASLVVMLPVILVFFIAQRYFIQGVVFSGVKG</sequence>
<feature type="transmembrane region" description="Helical" evidence="7">
    <location>
        <begin position="208"/>
        <end position="229"/>
    </location>
</feature>
<organism evidence="9 10">
    <name type="scientific">Litorilinea aerophila</name>
    <dbReference type="NCBI Taxonomy" id="1204385"/>
    <lineage>
        <taxon>Bacteria</taxon>
        <taxon>Bacillati</taxon>
        <taxon>Chloroflexota</taxon>
        <taxon>Caldilineae</taxon>
        <taxon>Caldilineales</taxon>
        <taxon>Caldilineaceae</taxon>
        <taxon>Litorilinea</taxon>
    </lineage>
</organism>
<dbReference type="SUPFAM" id="SSF161098">
    <property type="entry name" value="MetI-like"/>
    <property type="match status" value="1"/>
</dbReference>
<keyword evidence="10" id="KW-1185">Reference proteome</keyword>
<dbReference type="PANTHER" id="PTHR43744:SF12">
    <property type="entry name" value="ABC TRANSPORTER PERMEASE PROTEIN MG189-RELATED"/>
    <property type="match status" value="1"/>
</dbReference>
<dbReference type="InParanoid" id="A0A540VEV8"/>
<reference evidence="9 10" key="1">
    <citation type="submission" date="2019-06" db="EMBL/GenBank/DDBJ databases">
        <title>Genome sequence of Litorilinea aerophila BAA-2444.</title>
        <authorList>
            <person name="Maclea K.S."/>
            <person name="Maurais E.G."/>
            <person name="Iannazzi L.C."/>
        </authorList>
    </citation>
    <scope>NUCLEOTIDE SEQUENCE [LARGE SCALE GENOMIC DNA]</scope>
    <source>
        <strain evidence="9 10">ATCC BAA-2444</strain>
    </source>
</reference>